<comment type="caution">
    <text evidence="1">The sequence shown here is derived from an EMBL/GenBank/DDBJ whole genome shotgun (WGS) entry which is preliminary data.</text>
</comment>
<protein>
    <submittedName>
        <fullName evidence="1">Uncharacterized protein</fullName>
    </submittedName>
</protein>
<organism evidence="1 2">
    <name type="scientific">Sphaerodactylus townsendi</name>
    <dbReference type="NCBI Taxonomy" id="933632"/>
    <lineage>
        <taxon>Eukaryota</taxon>
        <taxon>Metazoa</taxon>
        <taxon>Chordata</taxon>
        <taxon>Craniata</taxon>
        <taxon>Vertebrata</taxon>
        <taxon>Euteleostomi</taxon>
        <taxon>Lepidosauria</taxon>
        <taxon>Squamata</taxon>
        <taxon>Bifurcata</taxon>
        <taxon>Gekkota</taxon>
        <taxon>Sphaerodactylidae</taxon>
        <taxon>Sphaerodactylus</taxon>
    </lineage>
</organism>
<accession>A0ACB8FX82</accession>
<name>A0ACB8FX82_9SAUR</name>
<proteinExistence type="predicted"/>
<evidence type="ECO:0000313" key="1">
    <source>
        <dbReference type="EMBL" id="KAH8011643.1"/>
    </source>
</evidence>
<keyword evidence="2" id="KW-1185">Reference proteome</keyword>
<evidence type="ECO:0000313" key="2">
    <source>
        <dbReference type="Proteomes" id="UP000827872"/>
    </source>
</evidence>
<dbReference type="EMBL" id="CM037626">
    <property type="protein sequence ID" value="KAH8011643.1"/>
    <property type="molecule type" value="Genomic_DNA"/>
</dbReference>
<sequence>MRAARIPSWRSRLTGGAATLRGAEPEAVAGSPSPPPTPPGAPFSNSPLTGVSAELLDTQRLPQFFFFVLKRWVEVVFINIYETKGDNIMKSFGSEEKK</sequence>
<reference evidence="1" key="1">
    <citation type="submission" date="2021-08" db="EMBL/GenBank/DDBJ databases">
        <title>The first chromosome-level gecko genome reveals the dynamic sex chromosomes of Neotropical dwarf geckos (Sphaerodactylidae: Sphaerodactylus).</title>
        <authorList>
            <person name="Pinto B.J."/>
            <person name="Keating S.E."/>
            <person name="Gamble T."/>
        </authorList>
    </citation>
    <scope>NUCLEOTIDE SEQUENCE</scope>
    <source>
        <strain evidence="1">TG3544</strain>
    </source>
</reference>
<dbReference type="Proteomes" id="UP000827872">
    <property type="component" value="Linkage Group LG13"/>
</dbReference>
<gene>
    <name evidence="1" type="ORF">K3G42_004408</name>
</gene>